<proteinExistence type="predicted"/>
<reference evidence="3 4" key="1">
    <citation type="journal article" date="2020" name="ISME J.">
        <title>Uncovering the hidden diversity of litter-decomposition mechanisms in mushroom-forming fungi.</title>
        <authorList>
            <person name="Floudas D."/>
            <person name="Bentzer J."/>
            <person name="Ahren D."/>
            <person name="Johansson T."/>
            <person name="Persson P."/>
            <person name="Tunlid A."/>
        </authorList>
    </citation>
    <scope>NUCLEOTIDE SEQUENCE [LARGE SCALE GENOMIC DNA]</scope>
    <source>
        <strain evidence="3 4">CBS 146.42</strain>
    </source>
</reference>
<comment type="caution">
    <text evidence="3">The sequence shown here is derived from an EMBL/GenBank/DDBJ whole genome shotgun (WGS) entry which is preliminary data.</text>
</comment>
<protein>
    <submittedName>
        <fullName evidence="3">Uncharacterized protein</fullName>
    </submittedName>
</protein>
<evidence type="ECO:0000313" key="4">
    <source>
        <dbReference type="Proteomes" id="UP000559027"/>
    </source>
</evidence>
<feature type="compositionally biased region" description="Polar residues" evidence="1">
    <location>
        <begin position="168"/>
        <end position="183"/>
    </location>
</feature>
<accession>A0A8H5G4F9</accession>
<evidence type="ECO:0000313" key="3">
    <source>
        <dbReference type="EMBL" id="KAF5358158.1"/>
    </source>
</evidence>
<dbReference type="EMBL" id="JAACJO010000005">
    <property type="protein sequence ID" value="KAF5358158.1"/>
    <property type="molecule type" value="Genomic_DNA"/>
</dbReference>
<keyword evidence="2" id="KW-0812">Transmembrane</keyword>
<feature type="transmembrane region" description="Helical" evidence="2">
    <location>
        <begin position="32"/>
        <end position="55"/>
    </location>
</feature>
<keyword evidence="2" id="KW-1133">Transmembrane helix</keyword>
<keyword evidence="2" id="KW-0472">Membrane</keyword>
<name>A0A8H5G4F9_9AGAR</name>
<dbReference type="Proteomes" id="UP000559027">
    <property type="component" value="Unassembled WGS sequence"/>
</dbReference>
<feature type="region of interest" description="Disordered" evidence="1">
    <location>
        <begin position="158"/>
        <end position="231"/>
    </location>
</feature>
<keyword evidence="4" id="KW-1185">Reference proteome</keyword>
<gene>
    <name evidence="3" type="ORF">D9756_001797</name>
</gene>
<evidence type="ECO:0000256" key="1">
    <source>
        <dbReference type="SAM" id="MobiDB-lite"/>
    </source>
</evidence>
<evidence type="ECO:0000256" key="2">
    <source>
        <dbReference type="SAM" id="Phobius"/>
    </source>
</evidence>
<dbReference type="OrthoDB" id="3050396at2759"/>
<dbReference type="AlphaFoldDB" id="A0A8H5G4F9"/>
<feature type="compositionally biased region" description="Polar residues" evidence="1">
    <location>
        <begin position="210"/>
        <end position="224"/>
    </location>
</feature>
<sequence length="301" mass="32474">MTARVVTTTVFSIGPTATSALSARSHSSVPVGAIVGGVIGGAALAVLVTVTWIYWGKQIKKTKRMQQEELDKSRRTRYNTLQNARISGPKNPSYRPLLRGHGMSRVKFSGDEKAPTSQPPAENVDLERAKHMLFDNPNTPSPRPAWLPDLSIRRSGSITWPLPHKKNSQTSVRNASNDDSNNAEGLPSVQPENNSSTSREAEKLIAHKPSNVSAVTAQSSNASGDSRRQSRVPSNLIFAALGGNNSNRSSLRAGERHSNASLWSYLFRAVPGARSSQHSYGENMHQASEVGDQAFPVGTAV</sequence>
<organism evidence="3 4">
    <name type="scientific">Leucocoprinus leucothites</name>
    <dbReference type="NCBI Taxonomy" id="201217"/>
    <lineage>
        <taxon>Eukaryota</taxon>
        <taxon>Fungi</taxon>
        <taxon>Dikarya</taxon>
        <taxon>Basidiomycota</taxon>
        <taxon>Agaricomycotina</taxon>
        <taxon>Agaricomycetes</taxon>
        <taxon>Agaricomycetidae</taxon>
        <taxon>Agaricales</taxon>
        <taxon>Agaricineae</taxon>
        <taxon>Agaricaceae</taxon>
        <taxon>Leucocoprinus</taxon>
    </lineage>
</organism>